<dbReference type="PROSITE" id="PS01148">
    <property type="entry name" value="UPF0033"/>
    <property type="match status" value="1"/>
</dbReference>
<accession>A0A1U9K9F1</accession>
<protein>
    <recommendedName>
        <fullName evidence="2">UPF0033 domain-containing protein</fullName>
    </recommendedName>
</protein>
<reference evidence="3 4" key="1">
    <citation type="journal article" date="2015" name="Int. J. Syst. Evol. Microbiol.">
        <title>Novibacillus thermophilus gen. nov., sp. nov., a Gram-staining-negative and moderately thermophilic member of the family Thermoactinomycetaceae.</title>
        <authorList>
            <person name="Yang G."/>
            <person name="Chen J."/>
            <person name="Zhou S."/>
        </authorList>
    </citation>
    <scope>NUCLEOTIDE SEQUENCE [LARGE SCALE GENOMIC DNA]</scope>
    <source>
        <strain evidence="3 4">SG-1</strain>
    </source>
</reference>
<gene>
    <name evidence="3" type="ORF">B0W44_13985</name>
</gene>
<dbReference type="Proteomes" id="UP000188603">
    <property type="component" value="Chromosome"/>
</dbReference>
<dbReference type="STRING" id="1471761.B0W44_13985"/>
<name>A0A1U9K9F1_9BACL</name>
<dbReference type="CDD" id="cd00291">
    <property type="entry name" value="SirA_YedF_YeeD"/>
    <property type="match status" value="1"/>
</dbReference>
<dbReference type="SUPFAM" id="SSF64307">
    <property type="entry name" value="SirA-like"/>
    <property type="match status" value="1"/>
</dbReference>
<dbReference type="PANTHER" id="PTHR33279:SF6">
    <property type="entry name" value="SULFUR CARRIER PROTEIN YEDF-RELATED"/>
    <property type="match status" value="1"/>
</dbReference>
<dbReference type="PANTHER" id="PTHR33279">
    <property type="entry name" value="SULFUR CARRIER PROTEIN YEDF-RELATED"/>
    <property type="match status" value="1"/>
</dbReference>
<proteinExistence type="inferred from homology"/>
<keyword evidence="4" id="KW-1185">Reference proteome</keyword>
<dbReference type="Pfam" id="PF01206">
    <property type="entry name" value="TusA"/>
    <property type="match status" value="1"/>
</dbReference>
<feature type="domain" description="UPF0033" evidence="2">
    <location>
        <begin position="7"/>
        <end position="31"/>
    </location>
</feature>
<sequence>MHRDKVLDAKGLSCPMPIVKTKKAMDSLQSGQVLEVQTTDKGSRSDLAAWAKSSGHTLLETKEEDGVLTFFIRKS</sequence>
<dbReference type="KEGG" id="ntr:B0W44_13985"/>
<organism evidence="3 4">
    <name type="scientific">Novibacillus thermophilus</name>
    <dbReference type="NCBI Taxonomy" id="1471761"/>
    <lineage>
        <taxon>Bacteria</taxon>
        <taxon>Bacillati</taxon>
        <taxon>Bacillota</taxon>
        <taxon>Bacilli</taxon>
        <taxon>Bacillales</taxon>
        <taxon>Thermoactinomycetaceae</taxon>
        <taxon>Novibacillus</taxon>
    </lineage>
</organism>
<dbReference type="InterPro" id="IPR001455">
    <property type="entry name" value="TusA-like"/>
</dbReference>
<comment type="similarity">
    <text evidence="1">Belongs to the sulfur carrier protein TusA family.</text>
</comment>
<evidence type="ECO:0000313" key="4">
    <source>
        <dbReference type="Proteomes" id="UP000188603"/>
    </source>
</evidence>
<dbReference type="OrthoDB" id="9796234at2"/>
<dbReference type="InterPro" id="IPR036868">
    <property type="entry name" value="TusA-like_sf"/>
</dbReference>
<dbReference type="Gene3D" id="3.30.110.40">
    <property type="entry name" value="TusA-like domain"/>
    <property type="match status" value="1"/>
</dbReference>
<evidence type="ECO:0000313" key="3">
    <source>
        <dbReference type="EMBL" id="AQS56697.1"/>
    </source>
</evidence>
<dbReference type="AlphaFoldDB" id="A0A1U9K9F1"/>
<dbReference type="RefSeq" id="WP_077720559.1">
    <property type="nucleotide sequence ID" value="NZ_CP019699.1"/>
</dbReference>
<evidence type="ECO:0000259" key="2">
    <source>
        <dbReference type="PROSITE" id="PS01148"/>
    </source>
</evidence>
<evidence type="ECO:0000256" key="1">
    <source>
        <dbReference type="ARBA" id="ARBA00008984"/>
    </source>
</evidence>
<dbReference type="EMBL" id="CP019699">
    <property type="protein sequence ID" value="AQS56697.1"/>
    <property type="molecule type" value="Genomic_DNA"/>
</dbReference>